<dbReference type="STRING" id="260084.SAMN02927928_0892"/>
<dbReference type="GO" id="GO:0008289">
    <property type="term" value="F:lipid binding"/>
    <property type="evidence" value="ECO:0007669"/>
    <property type="project" value="InterPro"/>
</dbReference>
<dbReference type="Pfam" id="PF08511">
    <property type="entry name" value="COQ9"/>
    <property type="match status" value="1"/>
</dbReference>
<accession>A0A1G4Q3G4</accession>
<evidence type="ECO:0000259" key="1">
    <source>
        <dbReference type="Pfam" id="PF08511"/>
    </source>
</evidence>
<dbReference type="RefSeq" id="WP_090644118.1">
    <property type="nucleotide sequence ID" value="NZ_CBCRYE010000001.1"/>
</dbReference>
<evidence type="ECO:0000313" key="3">
    <source>
        <dbReference type="Proteomes" id="UP000199150"/>
    </source>
</evidence>
<dbReference type="OrthoDB" id="7201143at2"/>
<proteinExistence type="predicted"/>
<dbReference type="EMBL" id="FMTS01000001">
    <property type="protein sequence ID" value="SCW39140.1"/>
    <property type="molecule type" value="Genomic_DNA"/>
</dbReference>
<organism evidence="2 3">
    <name type="scientific">Asticcacaulis taihuensis</name>
    <dbReference type="NCBI Taxonomy" id="260084"/>
    <lineage>
        <taxon>Bacteria</taxon>
        <taxon>Pseudomonadati</taxon>
        <taxon>Pseudomonadota</taxon>
        <taxon>Alphaproteobacteria</taxon>
        <taxon>Caulobacterales</taxon>
        <taxon>Caulobacteraceae</taxon>
        <taxon>Asticcacaulis</taxon>
    </lineage>
</organism>
<dbReference type="Proteomes" id="UP000199150">
    <property type="component" value="Unassembled WGS sequence"/>
</dbReference>
<name>A0A1G4Q3G4_9CAUL</name>
<reference evidence="3" key="1">
    <citation type="submission" date="2016-10" db="EMBL/GenBank/DDBJ databases">
        <authorList>
            <person name="Varghese N."/>
            <person name="Submissions S."/>
        </authorList>
    </citation>
    <scope>NUCLEOTIDE SEQUENCE [LARGE SCALE GENOMIC DNA]</scope>
    <source>
        <strain evidence="3">CGMCC 1.3431</strain>
    </source>
</reference>
<dbReference type="GO" id="GO:0006744">
    <property type="term" value="P:ubiquinone biosynthetic process"/>
    <property type="evidence" value="ECO:0007669"/>
    <property type="project" value="InterPro"/>
</dbReference>
<dbReference type="NCBIfam" id="TIGR02396">
    <property type="entry name" value="diverge_rpsU"/>
    <property type="match status" value="1"/>
</dbReference>
<dbReference type="InterPro" id="IPR012762">
    <property type="entry name" value="Ubiq_biosynth_COQ9"/>
</dbReference>
<keyword evidence="3" id="KW-1185">Reference proteome</keyword>
<dbReference type="InterPro" id="IPR013718">
    <property type="entry name" value="COQ9_C"/>
</dbReference>
<keyword evidence="2" id="KW-0830">Ubiquinone</keyword>
<gene>
    <name evidence="2" type="ORF">SAMN02927928_0892</name>
</gene>
<evidence type="ECO:0000313" key="2">
    <source>
        <dbReference type="EMBL" id="SCW39140.1"/>
    </source>
</evidence>
<dbReference type="AlphaFoldDB" id="A0A1G4Q3G4"/>
<sequence length="224" mass="24753">MTLSAPLSGLKAAESRLAKAVAAFVPELGLNRQSVEAGARSLGLSEGERDLIAPHGAADIAAILWREHDENLLRPETAESLAGMKIREKIAFLLNTRLDAAAHDEKLARRLMGYFALPHHAALYHRLLWQTADIIWRLAGDTALDENHYSKRMIVSGIITTAMMTRLSLGGSLGREAQLEQIDRNIEQVMQFEKFKAKLPVKPEEIALNLARTLGRLRFGQNAA</sequence>
<protein>
    <submittedName>
        <fullName evidence="2">Ubiquinone biosynthesis protein COQ9</fullName>
    </submittedName>
</protein>
<dbReference type="Gene3D" id="1.10.357.10">
    <property type="entry name" value="Tetracycline Repressor, domain 2"/>
    <property type="match status" value="1"/>
</dbReference>
<feature type="domain" description="COQ9 C-terminal" evidence="1">
    <location>
        <begin position="126"/>
        <end position="193"/>
    </location>
</feature>